<dbReference type="EnsemblPlants" id="KQL12082">
    <property type="protein sequence ID" value="KQL12082"/>
    <property type="gene ID" value="SETIT_007778mg"/>
</dbReference>
<feature type="signal peptide" evidence="1">
    <location>
        <begin position="1"/>
        <end position="20"/>
    </location>
</feature>
<dbReference type="Proteomes" id="UP000004995">
    <property type="component" value="Unassembled WGS sequence"/>
</dbReference>
<name>K3Y0R7_SETIT</name>
<proteinExistence type="predicted"/>
<reference evidence="3" key="1">
    <citation type="journal article" date="2012" name="Nat. Biotechnol.">
        <title>Reference genome sequence of the model plant Setaria.</title>
        <authorList>
            <person name="Bennetzen J.L."/>
            <person name="Schmutz J."/>
            <person name="Wang H."/>
            <person name="Percifield R."/>
            <person name="Hawkins J."/>
            <person name="Pontaroli A.C."/>
            <person name="Estep M."/>
            <person name="Feng L."/>
            <person name="Vaughn J.N."/>
            <person name="Grimwood J."/>
            <person name="Jenkins J."/>
            <person name="Barry K."/>
            <person name="Lindquist E."/>
            <person name="Hellsten U."/>
            <person name="Deshpande S."/>
            <person name="Wang X."/>
            <person name="Wu X."/>
            <person name="Mitros T."/>
            <person name="Triplett J."/>
            <person name="Yang X."/>
            <person name="Ye C.Y."/>
            <person name="Mauro-Herrera M."/>
            <person name="Wang L."/>
            <person name="Li P."/>
            <person name="Sharma M."/>
            <person name="Sharma R."/>
            <person name="Ronald P.C."/>
            <person name="Panaud O."/>
            <person name="Kellogg E.A."/>
            <person name="Brutnell T.P."/>
            <person name="Doust A.N."/>
            <person name="Tuskan G.A."/>
            <person name="Rokhsar D."/>
            <person name="Devos K.M."/>
        </authorList>
    </citation>
    <scope>NUCLEOTIDE SEQUENCE [LARGE SCALE GENOMIC DNA]</scope>
    <source>
        <strain evidence="3">cv. Yugu1</strain>
    </source>
</reference>
<evidence type="ECO:0000313" key="2">
    <source>
        <dbReference type="EnsemblPlants" id="KQL12082"/>
    </source>
</evidence>
<keyword evidence="1" id="KW-0732">Signal</keyword>
<dbReference type="EMBL" id="AGNK02002691">
    <property type="status" value="NOT_ANNOTATED_CDS"/>
    <property type="molecule type" value="Genomic_DNA"/>
</dbReference>
<accession>K3Y0R7</accession>
<dbReference type="Gramene" id="KQL12082">
    <property type="protein sequence ID" value="KQL12082"/>
    <property type="gene ID" value="SETIT_007778mg"/>
</dbReference>
<dbReference type="InParanoid" id="K3Y0R7"/>
<evidence type="ECO:0000256" key="1">
    <source>
        <dbReference type="SAM" id="SignalP"/>
    </source>
</evidence>
<feature type="chain" id="PRO_5010126291" evidence="1">
    <location>
        <begin position="21"/>
        <end position="61"/>
    </location>
</feature>
<dbReference type="HOGENOM" id="CLU_2927025_0_0_1"/>
<sequence>MAQGFLQLLVPIVSPCTTLACAPSLHVSSQPRHATQPKTCAWSSAPVAAGNVPSMTLRVLI</sequence>
<protein>
    <submittedName>
        <fullName evidence="2">Uncharacterized protein</fullName>
    </submittedName>
</protein>
<organism evidence="2 3">
    <name type="scientific">Setaria italica</name>
    <name type="common">Foxtail millet</name>
    <name type="synonym">Panicum italicum</name>
    <dbReference type="NCBI Taxonomy" id="4555"/>
    <lineage>
        <taxon>Eukaryota</taxon>
        <taxon>Viridiplantae</taxon>
        <taxon>Streptophyta</taxon>
        <taxon>Embryophyta</taxon>
        <taxon>Tracheophyta</taxon>
        <taxon>Spermatophyta</taxon>
        <taxon>Magnoliopsida</taxon>
        <taxon>Liliopsida</taxon>
        <taxon>Poales</taxon>
        <taxon>Poaceae</taxon>
        <taxon>PACMAD clade</taxon>
        <taxon>Panicoideae</taxon>
        <taxon>Panicodae</taxon>
        <taxon>Paniceae</taxon>
        <taxon>Cenchrinae</taxon>
        <taxon>Setaria</taxon>
    </lineage>
</organism>
<reference evidence="2" key="2">
    <citation type="submission" date="2018-08" db="UniProtKB">
        <authorList>
            <consortium name="EnsemblPlants"/>
        </authorList>
    </citation>
    <scope>IDENTIFICATION</scope>
    <source>
        <strain evidence="2">Yugu1</strain>
    </source>
</reference>
<dbReference type="AlphaFoldDB" id="K3Y0R7"/>
<evidence type="ECO:0000313" key="3">
    <source>
        <dbReference type="Proteomes" id="UP000004995"/>
    </source>
</evidence>
<keyword evidence="3" id="KW-1185">Reference proteome</keyword>